<evidence type="ECO:0008006" key="6">
    <source>
        <dbReference type="Google" id="ProtNLM"/>
    </source>
</evidence>
<feature type="domain" description="Clp ATPase C-terminal" evidence="4">
    <location>
        <begin position="283"/>
        <end position="370"/>
    </location>
</feature>
<proteinExistence type="predicted"/>
<dbReference type="CDD" id="cd19497">
    <property type="entry name" value="RecA-like_ClpX"/>
    <property type="match status" value="1"/>
</dbReference>
<sequence length="386" mass="42810">MTKPIKNSKLEINLESEKKSPKEGFKVTLQKPSKIKKFLDSYVVGQDYAKKAISVAVYNHYKRIIHQSYYSDIELDKSNILLVGPTGTGKTLIAQTLSRFLSVPFAIADATTFTEAGYVGEDVENILVRLLQVANYNISAAERGIIYIDEIDKIGRKSASTSITRDVSGEGVQQALLKILEGTISNVPPKGGRKHPEQSLVPIDTSNILFICGGSFSGLEEIILRRIGKGDLGFGSNRDSQGASENDNGDYALNSVRQEDMISFGMIPELIGRLPVVTTMKKLSKDEMLKILVEPKNALIKQYKKLFQIEGIELDFEKNALRQIVEIALNRNSGARALRAVMEECLMDLMYKVPEMPSVEKLTINKEFILGNADPIFSQITKKKSA</sequence>
<protein>
    <recommendedName>
        <fullName evidence="6">ATP-dependent Clp protease ATP-binding subunit ClpX</fullName>
    </recommendedName>
</protein>
<dbReference type="SMART" id="SM01086">
    <property type="entry name" value="ClpB_D2-small"/>
    <property type="match status" value="1"/>
</dbReference>
<gene>
    <name evidence="5" type="ORF">METZ01_LOCUS15768</name>
</gene>
<name>A0A381P8H8_9ZZZZ</name>
<organism evidence="5">
    <name type="scientific">marine metagenome</name>
    <dbReference type="NCBI Taxonomy" id="408172"/>
    <lineage>
        <taxon>unclassified sequences</taxon>
        <taxon>metagenomes</taxon>
        <taxon>ecological metagenomes</taxon>
    </lineage>
</organism>
<dbReference type="NCBIfam" id="TIGR00382">
    <property type="entry name" value="clpX"/>
    <property type="match status" value="1"/>
</dbReference>
<dbReference type="GO" id="GO:0140662">
    <property type="term" value="F:ATP-dependent protein folding chaperone"/>
    <property type="evidence" value="ECO:0007669"/>
    <property type="project" value="InterPro"/>
</dbReference>
<dbReference type="InterPro" id="IPR003959">
    <property type="entry name" value="ATPase_AAA_core"/>
</dbReference>
<dbReference type="EMBL" id="UINC01000897">
    <property type="protein sequence ID" value="SUZ62914.1"/>
    <property type="molecule type" value="Genomic_DNA"/>
</dbReference>
<dbReference type="PANTHER" id="PTHR48102:SF7">
    <property type="entry name" value="ATP-DEPENDENT CLP PROTEASE ATP-BINDING SUBUNIT CLPX-LIKE, MITOCHONDRIAL"/>
    <property type="match status" value="1"/>
</dbReference>
<dbReference type="InterPro" id="IPR050052">
    <property type="entry name" value="ATP-dep_Clp_protease_ClpX"/>
</dbReference>
<dbReference type="FunFam" id="1.10.8.60:FF:000002">
    <property type="entry name" value="ATP-dependent Clp protease ATP-binding subunit ClpX"/>
    <property type="match status" value="1"/>
</dbReference>
<accession>A0A381P8H8</accession>
<dbReference type="InterPro" id="IPR027417">
    <property type="entry name" value="P-loop_NTPase"/>
</dbReference>
<dbReference type="InterPro" id="IPR003593">
    <property type="entry name" value="AAA+_ATPase"/>
</dbReference>
<dbReference type="Gene3D" id="3.40.50.300">
    <property type="entry name" value="P-loop containing nucleotide triphosphate hydrolases"/>
    <property type="match status" value="1"/>
</dbReference>
<dbReference type="Gene3D" id="1.10.8.60">
    <property type="match status" value="1"/>
</dbReference>
<dbReference type="GO" id="GO:0051603">
    <property type="term" value="P:proteolysis involved in protein catabolic process"/>
    <property type="evidence" value="ECO:0007669"/>
    <property type="project" value="TreeGrafter"/>
</dbReference>
<keyword evidence="2" id="KW-0067">ATP-binding</keyword>
<evidence type="ECO:0000259" key="3">
    <source>
        <dbReference type="SMART" id="SM00382"/>
    </source>
</evidence>
<reference evidence="5" key="1">
    <citation type="submission" date="2018-05" db="EMBL/GenBank/DDBJ databases">
        <authorList>
            <person name="Lanie J.A."/>
            <person name="Ng W.-L."/>
            <person name="Kazmierczak K.M."/>
            <person name="Andrzejewski T.M."/>
            <person name="Davidsen T.M."/>
            <person name="Wayne K.J."/>
            <person name="Tettelin H."/>
            <person name="Glass J.I."/>
            <person name="Rusch D."/>
            <person name="Podicherti R."/>
            <person name="Tsui H.-C.T."/>
            <person name="Winkler M.E."/>
        </authorList>
    </citation>
    <scope>NUCLEOTIDE SEQUENCE</scope>
</reference>
<evidence type="ECO:0000256" key="1">
    <source>
        <dbReference type="ARBA" id="ARBA00022741"/>
    </source>
</evidence>
<dbReference type="Pfam" id="PF07724">
    <property type="entry name" value="AAA_2"/>
    <property type="match status" value="1"/>
</dbReference>
<dbReference type="GO" id="GO:0016887">
    <property type="term" value="F:ATP hydrolysis activity"/>
    <property type="evidence" value="ECO:0007669"/>
    <property type="project" value="InterPro"/>
</dbReference>
<dbReference type="GO" id="GO:0005524">
    <property type="term" value="F:ATP binding"/>
    <property type="evidence" value="ECO:0007669"/>
    <property type="project" value="UniProtKB-KW"/>
</dbReference>
<dbReference type="NCBIfam" id="NF003745">
    <property type="entry name" value="PRK05342.1"/>
    <property type="match status" value="1"/>
</dbReference>
<dbReference type="GO" id="GO:0051082">
    <property type="term" value="F:unfolded protein binding"/>
    <property type="evidence" value="ECO:0007669"/>
    <property type="project" value="InterPro"/>
</dbReference>
<dbReference type="Pfam" id="PF10431">
    <property type="entry name" value="ClpB_D2-small"/>
    <property type="match status" value="1"/>
</dbReference>
<evidence type="ECO:0000256" key="2">
    <source>
        <dbReference type="ARBA" id="ARBA00022840"/>
    </source>
</evidence>
<dbReference type="InterPro" id="IPR019489">
    <property type="entry name" value="Clp_ATPase_C"/>
</dbReference>
<evidence type="ECO:0000259" key="4">
    <source>
        <dbReference type="SMART" id="SM01086"/>
    </source>
</evidence>
<dbReference type="SMART" id="SM00382">
    <property type="entry name" value="AAA"/>
    <property type="match status" value="1"/>
</dbReference>
<evidence type="ECO:0000313" key="5">
    <source>
        <dbReference type="EMBL" id="SUZ62914.1"/>
    </source>
</evidence>
<dbReference type="AlphaFoldDB" id="A0A381P8H8"/>
<dbReference type="PANTHER" id="PTHR48102">
    <property type="entry name" value="ATP-DEPENDENT CLP PROTEASE ATP-BINDING SUBUNIT CLPX-LIKE, MITOCHONDRIAL-RELATED"/>
    <property type="match status" value="1"/>
</dbReference>
<keyword evidence="1" id="KW-0547">Nucleotide-binding</keyword>
<dbReference type="SUPFAM" id="SSF52540">
    <property type="entry name" value="P-loop containing nucleoside triphosphate hydrolases"/>
    <property type="match status" value="1"/>
</dbReference>
<feature type="domain" description="AAA+ ATPase" evidence="3">
    <location>
        <begin position="76"/>
        <end position="238"/>
    </location>
</feature>
<dbReference type="InterPro" id="IPR004487">
    <property type="entry name" value="Clp_protease_ATP-bd_su_ClpX"/>
</dbReference>